<dbReference type="EMBL" id="CP014691">
    <property type="protein sequence ID" value="AQS87465.1"/>
    <property type="molecule type" value="Genomic_DNA"/>
</dbReference>
<proteinExistence type="predicted"/>
<dbReference type="KEGG" id="nch:A0U93_05390"/>
<dbReference type="AlphaFoldDB" id="A0A1U9KNT2"/>
<dbReference type="RefSeq" id="WP_077806450.1">
    <property type="nucleotide sequence ID" value="NZ_BJXS01000009.1"/>
</dbReference>
<dbReference type="OrthoDB" id="7274643at2"/>
<protein>
    <submittedName>
        <fullName evidence="1">Uncharacterized protein</fullName>
    </submittedName>
</protein>
<gene>
    <name evidence="1" type="ORF">A0U93_05390</name>
</gene>
<dbReference type="InterPro" id="IPR053842">
    <property type="entry name" value="NikA-like"/>
</dbReference>
<evidence type="ECO:0000313" key="1">
    <source>
        <dbReference type="EMBL" id="AQS87465.1"/>
    </source>
</evidence>
<keyword evidence="2" id="KW-1185">Reference proteome</keyword>
<organism evidence="1 2">
    <name type="scientific">Neoasaia chiangmaiensis</name>
    <dbReference type="NCBI Taxonomy" id="320497"/>
    <lineage>
        <taxon>Bacteria</taxon>
        <taxon>Pseudomonadati</taxon>
        <taxon>Pseudomonadota</taxon>
        <taxon>Alphaproteobacteria</taxon>
        <taxon>Acetobacterales</taxon>
        <taxon>Acetobacteraceae</taxon>
        <taxon>Neoasaia</taxon>
    </lineage>
</organism>
<dbReference type="Proteomes" id="UP000188604">
    <property type="component" value="Chromosome"/>
</dbReference>
<name>A0A1U9KNT2_9PROT</name>
<sequence length="100" mass="11319">MKTETVHIRISPEEQEKLKRIAGPRRLSVWCRRVLLDELAGGISIAQELLALRQELSAIGNSLNQIARRLNTGEQVEIASKLPELDDLKARINRVLGRVR</sequence>
<dbReference type="Pfam" id="PF21983">
    <property type="entry name" value="NikA-like"/>
    <property type="match status" value="1"/>
</dbReference>
<evidence type="ECO:0000313" key="2">
    <source>
        <dbReference type="Proteomes" id="UP000188604"/>
    </source>
</evidence>
<accession>A0A1U9KNT2</accession>
<reference evidence="1 2" key="1">
    <citation type="submission" date="2016-03" db="EMBL/GenBank/DDBJ databases">
        <title>Acetic acid bacteria sequencing.</title>
        <authorList>
            <person name="Brandt J."/>
            <person name="Jakob F."/>
            <person name="Vogel R.F."/>
        </authorList>
    </citation>
    <scope>NUCLEOTIDE SEQUENCE [LARGE SCALE GENOMIC DNA]</scope>
    <source>
        <strain evidence="1 2">NBRC 101099</strain>
    </source>
</reference>
<dbReference type="STRING" id="320497.A0U93_05390"/>